<keyword evidence="2" id="KW-0472">Membrane</keyword>
<dbReference type="Pfam" id="PF14237">
    <property type="entry name" value="GYF_2"/>
    <property type="match status" value="1"/>
</dbReference>
<evidence type="ECO:0000313" key="5">
    <source>
        <dbReference type="EMBL" id="NWK56838.1"/>
    </source>
</evidence>
<feature type="domain" description="GYF" evidence="4">
    <location>
        <begin position="4"/>
        <end position="53"/>
    </location>
</feature>
<dbReference type="AlphaFoldDB" id="A0A851GGC5"/>
<evidence type="ECO:0000313" key="6">
    <source>
        <dbReference type="Proteomes" id="UP000557872"/>
    </source>
</evidence>
<dbReference type="RefSeq" id="WP_178933669.1">
    <property type="nucleotide sequence ID" value="NZ_JACBAZ010000006.1"/>
</dbReference>
<dbReference type="InterPro" id="IPR025241">
    <property type="entry name" value="DUF4190"/>
</dbReference>
<proteinExistence type="predicted"/>
<dbReference type="Proteomes" id="UP000557872">
    <property type="component" value="Unassembled WGS sequence"/>
</dbReference>
<feature type="region of interest" description="Disordered" evidence="1">
    <location>
        <begin position="1"/>
        <end position="20"/>
    </location>
</feature>
<feature type="transmembrane region" description="Helical" evidence="2">
    <location>
        <begin position="150"/>
        <end position="177"/>
    </location>
</feature>
<evidence type="ECO:0000256" key="2">
    <source>
        <dbReference type="SAM" id="Phobius"/>
    </source>
</evidence>
<sequence>MADWFYGKDGTQHGPVSDPEIHTLINSGQIDAKTIVWCEGMPDWAPVNAVPEFQHAFASSGSAGIPAQPAPSSRPSTNPYGSPQSYAGQAPYAGSPIPTDGLSIAALVCGILAIVACYVWALFGIPAVICGHMSLKKIKHSVVPIQGKGMAIAGLVCGYLGIAFQLFMIIAIALAFADMSRHSY</sequence>
<organism evidence="5 6">
    <name type="scientific">Oceaniferula marina</name>
    <dbReference type="NCBI Taxonomy" id="2748318"/>
    <lineage>
        <taxon>Bacteria</taxon>
        <taxon>Pseudomonadati</taxon>
        <taxon>Verrucomicrobiota</taxon>
        <taxon>Verrucomicrobiia</taxon>
        <taxon>Verrucomicrobiales</taxon>
        <taxon>Verrucomicrobiaceae</taxon>
        <taxon>Oceaniferula</taxon>
    </lineage>
</organism>
<gene>
    <name evidence="5" type="ORF">HW115_14540</name>
</gene>
<dbReference type="InterPro" id="IPR025640">
    <property type="entry name" value="GYF_2"/>
</dbReference>
<protein>
    <submittedName>
        <fullName evidence="5">DUF4339 domain-containing protein</fullName>
    </submittedName>
</protein>
<evidence type="ECO:0000256" key="1">
    <source>
        <dbReference type="SAM" id="MobiDB-lite"/>
    </source>
</evidence>
<feature type="compositionally biased region" description="Polar residues" evidence="1">
    <location>
        <begin position="70"/>
        <end position="82"/>
    </location>
</feature>
<keyword evidence="2" id="KW-1133">Transmembrane helix</keyword>
<comment type="caution">
    <text evidence="5">The sequence shown here is derived from an EMBL/GenBank/DDBJ whole genome shotgun (WGS) entry which is preliminary data.</text>
</comment>
<dbReference type="Pfam" id="PF13828">
    <property type="entry name" value="DUF4190"/>
    <property type="match status" value="1"/>
</dbReference>
<feature type="transmembrane region" description="Helical" evidence="2">
    <location>
        <begin position="104"/>
        <end position="129"/>
    </location>
</feature>
<evidence type="ECO:0000259" key="4">
    <source>
        <dbReference type="Pfam" id="PF14237"/>
    </source>
</evidence>
<keyword evidence="6" id="KW-1185">Reference proteome</keyword>
<reference evidence="5 6" key="1">
    <citation type="submission" date="2020-07" db="EMBL/GenBank/DDBJ databases">
        <title>Roseicoccus Jingziensis gen. nov., sp. nov., isolated from coastal seawater.</title>
        <authorList>
            <person name="Feng X."/>
        </authorList>
    </citation>
    <scope>NUCLEOTIDE SEQUENCE [LARGE SCALE GENOMIC DNA]</scope>
    <source>
        <strain evidence="5 6">N1E253</strain>
    </source>
</reference>
<name>A0A851GGC5_9BACT</name>
<feature type="region of interest" description="Disordered" evidence="1">
    <location>
        <begin position="61"/>
        <end position="82"/>
    </location>
</feature>
<feature type="domain" description="DUF4190" evidence="3">
    <location>
        <begin position="102"/>
        <end position="164"/>
    </location>
</feature>
<evidence type="ECO:0000259" key="3">
    <source>
        <dbReference type="Pfam" id="PF13828"/>
    </source>
</evidence>
<dbReference type="EMBL" id="JACBAZ010000006">
    <property type="protein sequence ID" value="NWK56838.1"/>
    <property type="molecule type" value="Genomic_DNA"/>
</dbReference>
<keyword evidence="2" id="KW-0812">Transmembrane</keyword>
<accession>A0A851GGC5</accession>